<keyword evidence="8" id="KW-0175">Coiled coil</keyword>
<reference evidence="11" key="2">
    <citation type="submission" date="2021-10" db="EMBL/GenBank/DDBJ databases">
        <title>Phylogenomics reveals ancestral predisposition of the termite-cultivated fungus Termitomyces towards a domesticated lifestyle.</title>
        <authorList>
            <person name="Auxier B."/>
            <person name="Grum-Grzhimaylo A."/>
            <person name="Cardenas M.E."/>
            <person name="Lodge J.D."/>
            <person name="Laessoe T."/>
            <person name="Pedersen O."/>
            <person name="Smith M.E."/>
            <person name="Kuyper T.W."/>
            <person name="Franco-Molano E.A."/>
            <person name="Baroni T.J."/>
            <person name="Aanen D.K."/>
        </authorList>
    </citation>
    <scope>NUCLEOTIDE SEQUENCE</scope>
    <source>
        <strain evidence="11">AP01</strain>
        <tissue evidence="11">Mycelium</tissue>
    </source>
</reference>
<dbReference type="Gene3D" id="1.20.5.170">
    <property type="match status" value="1"/>
</dbReference>
<dbReference type="GO" id="GO:0003677">
    <property type="term" value="F:DNA binding"/>
    <property type="evidence" value="ECO:0007669"/>
    <property type="project" value="UniProtKB-KW"/>
</dbReference>
<evidence type="ECO:0000256" key="5">
    <source>
        <dbReference type="ARBA" id="ARBA00023163"/>
    </source>
</evidence>
<sequence length="564" mass="59983">MPGSPSLPMSQIIASDAPLLSPLTESAPWDALYAPSPDTFSQYYIPASPSSTGSNSPPPSARMLKMRMSPDSVSENEQLCLPTHQVFDFPELFNTPAETPAPQRQERLSISINPAAVAASIAAKRSASPAPSLTKKPRAVGERISSKDFVPPDVSGLSKREARLVKNRAAAFLSRQRKREEFETMEIRVAELEQENARLLALSQLTQTGTTLPVASDSELISEIETLKAQLAEAKERERQLSAQLISKAQTTTAAPVVKVEETEMQMPLSPSTRSSTPSPHKSGASLGLMVLLCALPTLLSMPMNSAVPKSFAIPDAPLPAVPPVFDFNNFVSNDYDWSRSTGSSLMDLDDLDMSSVLSSSVPAPSSTSTSRKLEFSTAGADLDTDNGLGNLDISFDTHPADNGKIRVRIHPSSSSSSRAASPGLSDSKSDFTSWHTESETSHHESPGLSSSLSSQSSLASLSSSSSSSLSPYLTPPSPKGDPFLGVGASSDYPMTYPNDPSDMMFGQMDDSLPGTRGDFGQDVSYGSEYSVGDSASAKRRVRIALKSLPAAGGEGGEWEVQLC</sequence>
<comment type="caution">
    <text evidence="11">The sequence shown here is derived from an EMBL/GenBank/DDBJ whole genome shotgun (WGS) entry which is preliminary data.</text>
</comment>
<dbReference type="AlphaFoldDB" id="A0A9P7KFP7"/>
<dbReference type="Pfam" id="PF00170">
    <property type="entry name" value="bZIP_1"/>
    <property type="match status" value="1"/>
</dbReference>
<evidence type="ECO:0000256" key="1">
    <source>
        <dbReference type="ARBA" id="ARBA00004123"/>
    </source>
</evidence>
<dbReference type="PROSITE" id="PS50217">
    <property type="entry name" value="BZIP"/>
    <property type="match status" value="1"/>
</dbReference>
<feature type="compositionally biased region" description="Basic and acidic residues" evidence="9">
    <location>
        <begin position="437"/>
        <end position="446"/>
    </location>
</feature>
<name>A0A9P7KFP7_9AGAR</name>
<evidence type="ECO:0000256" key="8">
    <source>
        <dbReference type="SAM" id="Coils"/>
    </source>
</evidence>
<evidence type="ECO:0000256" key="9">
    <source>
        <dbReference type="SAM" id="MobiDB-lite"/>
    </source>
</evidence>
<dbReference type="GO" id="GO:0006986">
    <property type="term" value="P:response to unfolded protein"/>
    <property type="evidence" value="ECO:0007669"/>
    <property type="project" value="UniProtKB-KW"/>
</dbReference>
<keyword evidence="4" id="KW-0238">DNA-binding</keyword>
<feature type="region of interest" description="Disordered" evidence="9">
    <location>
        <begin position="394"/>
        <end position="500"/>
    </location>
</feature>
<keyword evidence="5" id="KW-0804">Transcription</keyword>
<keyword evidence="12" id="KW-1185">Reference proteome</keyword>
<dbReference type="PANTHER" id="PTHR46714:SF6">
    <property type="entry name" value="TRANSCRIPTIONAL ACTIVATOR HAC1"/>
    <property type="match status" value="1"/>
</dbReference>
<dbReference type="EMBL" id="JABCKV010000013">
    <property type="protein sequence ID" value="KAG5647085.1"/>
    <property type="molecule type" value="Genomic_DNA"/>
</dbReference>
<feature type="compositionally biased region" description="Low complexity" evidence="9">
    <location>
        <begin position="447"/>
        <end position="473"/>
    </location>
</feature>
<gene>
    <name evidence="11" type="ORF">DXG03_001455</name>
</gene>
<evidence type="ECO:0000313" key="11">
    <source>
        <dbReference type="EMBL" id="KAG5647085.1"/>
    </source>
</evidence>
<evidence type="ECO:0000256" key="7">
    <source>
        <dbReference type="ARBA" id="ARBA00023242"/>
    </source>
</evidence>
<keyword evidence="3" id="KW-0805">Transcription regulation</keyword>
<dbReference type="InterPro" id="IPR044280">
    <property type="entry name" value="Hac1/HY5"/>
</dbReference>
<accession>A0A9P7KFP7</accession>
<evidence type="ECO:0000259" key="10">
    <source>
        <dbReference type="PROSITE" id="PS50217"/>
    </source>
</evidence>
<evidence type="ECO:0000256" key="6">
    <source>
        <dbReference type="ARBA" id="ARBA00023230"/>
    </source>
</evidence>
<comment type="similarity">
    <text evidence="2">Belongs to the bZIP family.</text>
</comment>
<keyword evidence="7" id="KW-0539">Nucleus</keyword>
<dbReference type="CDD" id="cd14812">
    <property type="entry name" value="bZIP_u3"/>
    <property type="match status" value="1"/>
</dbReference>
<feature type="coiled-coil region" evidence="8">
    <location>
        <begin position="175"/>
        <end position="244"/>
    </location>
</feature>
<dbReference type="OrthoDB" id="674948at2759"/>
<dbReference type="SUPFAM" id="SSF57959">
    <property type="entry name" value="Leucine zipper domain"/>
    <property type="match status" value="1"/>
</dbReference>
<reference evidence="11" key="1">
    <citation type="submission" date="2020-07" db="EMBL/GenBank/DDBJ databases">
        <authorList>
            <person name="Nieuwenhuis M."/>
            <person name="Van De Peppel L.J.J."/>
        </authorList>
    </citation>
    <scope>NUCLEOTIDE SEQUENCE</scope>
    <source>
        <strain evidence="11">AP01</strain>
        <tissue evidence="11">Mycelium</tissue>
    </source>
</reference>
<evidence type="ECO:0000256" key="3">
    <source>
        <dbReference type="ARBA" id="ARBA00023015"/>
    </source>
</evidence>
<dbReference type="PANTHER" id="PTHR46714">
    <property type="entry name" value="TRANSCRIPTIONAL ACTIVATOR HAC1"/>
    <property type="match status" value="1"/>
</dbReference>
<keyword evidence="6" id="KW-0834">Unfolded protein response</keyword>
<dbReference type="InterPro" id="IPR046347">
    <property type="entry name" value="bZIP_sf"/>
</dbReference>
<proteinExistence type="inferred from homology"/>
<organism evidence="11 12">
    <name type="scientific">Asterophora parasitica</name>
    <dbReference type="NCBI Taxonomy" id="117018"/>
    <lineage>
        <taxon>Eukaryota</taxon>
        <taxon>Fungi</taxon>
        <taxon>Dikarya</taxon>
        <taxon>Basidiomycota</taxon>
        <taxon>Agaricomycotina</taxon>
        <taxon>Agaricomycetes</taxon>
        <taxon>Agaricomycetidae</taxon>
        <taxon>Agaricales</taxon>
        <taxon>Tricholomatineae</taxon>
        <taxon>Lyophyllaceae</taxon>
        <taxon>Asterophora</taxon>
    </lineage>
</organism>
<feature type="domain" description="BZIP" evidence="10">
    <location>
        <begin position="157"/>
        <end position="199"/>
    </location>
</feature>
<dbReference type="InterPro" id="IPR004827">
    <property type="entry name" value="bZIP"/>
</dbReference>
<dbReference type="GO" id="GO:0045944">
    <property type="term" value="P:positive regulation of transcription by RNA polymerase II"/>
    <property type="evidence" value="ECO:0007669"/>
    <property type="project" value="InterPro"/>
</dbReference>
<dbReference type="Proteomes" id="UP000775547">
    <property type="component" value="Unassembled WGS sequence"/>
</dbReference>
<feature type="compositionally biased region" description="Low complexity" evidence="9">
    <location>
        <begin position="413"/>
        <end position="427"/>
    </location>
</feature>
<evidence type="ECO:0000313" key="12">
    <source>
        <dbReference type="Proteomes" id="UP000775547"/>
    </source>
</evidence>
<evidence type="ECO:0000256" key="2">
    <source>
        <dbReference type="ARBA" id="ARBA00007163"/>
    </source>
</evidence>
<evidence type="ECO:0000256" key="4">
    <source>
        <dbReference type="ARBA" id="ARBA00023125"/>
    </source>
</evidence>
<protein>
    <recommendedName>
        <fullName evidence="10">BZIP domain-containing protein</fullName>
    </recommendedName>
</protein>
<dbReference type="GO" id="GO:0000981">
    <property type="term" value="F:DNA-binding transcription factor activity, RNA polymerase II-specific"/>
    <property type="evidence" value="ECO:0007669"/>
    <property type="project" value="InterPro"/>
</dbReference>
<dbReference type="SMART" id="SM00338">
    <property type="entry name" value="BRLZ"/>
    <property type="match status" value="1"/>
</dbReference>
<comment type="subcellular location">
    <subcellularLocation>
        <location evidence="1">Nucleus</location>
    </subcellularLocation>
</comment>
<dbReference type="GO" id="GO:0005634">
    <property type="term" value="C:nucleus"/>
    <property type="evidence" value="ECO:0007669"/>
    <property type="project" value="UniProtKB-SubCell"/>
</dbReference>